<sequence>MTYRPMLQLGDHLRLSAHRFPDRPCFVRGDGSAQTFAETNSRVNRLAHALAAHGIGKADRIAILAVDSIGYYEVIHAGMKLGATYVPLNNRLAEQEVETLLRRAGPVALFVSSRYAATARAVAGRIGGVRLLVNLDEPDYEALVASGADVEPDVRVLDTDILGLAFTSGTTGLPKGVLQPQGMLKALVAMESVEYEMRPGEFRYTASPAFHIAGQAMIFLHVARGFPTLILPQFDDRTTLRWMREGGLTGCFLVPTMIRRLLDLPEARESTYPLLRTIIYGGEPMSAGLLREAMDVFGCGFINAFGAATEGGLQGVLSTVDHERAAAGETHLLGSIGLPPTGVEVRIVDEDDREVPPGVVGEVISRSDAVMAGYLEMPAETERALRGGWFRGGDLAYRDEQGYLYVAGRATDMIIRGGENVYPVEIETVLARLPGVVQAAVVGKPDERWGEVVVAVLTLADGAVLTTDEVRAHCRAHLAAYKVPELVRFVDAMPLNASGKILKRELRRDLATV</sequence>
<dbReference type="InterPro" id="IPR050237">
    <property type="entry name" value="ATP-dep_AMP-bd_enzyme"/>
</dbReference>
<dbReference type="Pfam" id="PF00501">
    <property type="entry name" value="AMP-binding"/>
    <property type="match status" value="1"/>
</dbReference>
<comment type="caution">
    <text evidence="3">The sequence shown here is derived from an EMBL/GenBank/DDBJ whole genome shotgun (WGS) entry which is preliminary data.</text>
</comment>
<gene>
    <name evidence="3" type="ORF">JT362_10490</name>
</gene>
<dbReference type="InterPro" id="IPR025110">
    <property type="entry name" value="AMP-bd_C"/>
</dbReference>
<feature type="domain" description="AMP-binding enzyme C-terminal" evidence="2">
    <location>
        <begin position="425"/>
        <end position="500"/>
    </location>
</feature>
<dbReference type="RefSeq" id="WP_260190913.1">
    <property type="nucleotide sequence ID" value="NZ_JAFFZE010000009.1"/>
</dbReference>
<dbReference type="PROSITE" id="PS00455">
    <property type="entry name" value="AMP_BINDING"/>
    <property type="match status" value="1"/>
</dbReference>
<dbReference type="Proteomes" id="UP001156441">
    <property type="component" value="Unassembled WGS sequence"/>
</dbReference>
<proteinExistence type="predicted"/>
<evidence type="ECO:0000313" key="3">
    <source>
        <dbReference type="EMBL" id="MCT2583545.1"/>
    </source>
</evidence>
<dbReference type="SUPFAM" id="SSF56801">
    <property type="entry name" value="Acetyl-CoA synthetase-like"/>
    <property type="match status" value="1"/>
</dbReference>
<protein>
    <submittedName>
        <fullName evidence="3">AMP-binding protein</fullName>
    </submittedName>
</protein>
<dbReference type="Pfam" id="PF13193">
    <property type="entry name" value="AMP-binding_C"/>
    <property type="match status" value="1"/>
</dbReference>
<evidence type="ECO:0000259" key="1">
    <source>
        <dbReference type="Pfam" id="PF00501"/>
    </source>
</evidence>
<dbReference type="InterPro" id="IPR042099">
    <property type="entry name" value="ANL_N_sf"/>
</dbReference>
<evidence type="ECO:0000313" key="4">
    <source>
        <dbReference type="Proteomes" id="UP001156441"/>
    </source>
</evidence>
<feature type="domain" description="AMP-dependent synthetase/ligase" evidence="1">
    <location>
        <begin position="16"/>
        <end position="375"/>
    </location>
</feature>
<evidence type="ECO:0000259" key="2">
    <source>
        <dbReference type="Pfam" id="PF13193"/>
    </source>
</evidence>
<name>A0ABT2J6R2_9PSEU</name>
<dbReference type="PANTHER" id="PTHR43767">
    <property type="entry name" value="LONG-CHAIN-FATTY-ACID--COA LIGASE"/>
    <property type="match status" value="1"/>
</dbReference>
<dbReference type="InterPro" id="IPR020845">
    <property type="entry name" value="AMP-binding_CS"/>
</dbReference>
<dbReference type="EMBL" id="JAFFZE010000009">
    <property type="protein sequence ID" value="MCT2583545.1"/>
    <property type="molecule type" value="Genomic_DNA"/>
</dbReference>
<dbReference type="Gene3D" id="3.30.300.30">
    <property type="match status" value="1"/>
</dbReference>
<dbReference type="InterPro" id="IPR045851">
    <property type="entry name" value="AMP-bd_C_sf"/>
</dbReference>
<keyword evidence="4" id="KW-1185">Reference proteome</keyword>
<organism evidence="3 4">
    <name type="scientific">Actinophytocola gossypii</name>
    <dbReference type="NCBI Taxonomy" id="2812003"/>
    <lineage>
        <taxon>Bacteria</taxon>
        <taxon>Bacillati</taxon>
        <taxon>Actinomycetota</taxon>
        <taxon>Actinomycetes</taxon>
        <taxon>Pseudonocardiales</taxon>
        <taxon>Pseudonocardiaceae</taxon>
    </lineage>
</organism>
<dbReference type="InterPro" id="IPR000873">
    <property type="entry name" value="AMP-dep_synth/lig_dom"/>
</dbReference>
<accession>A0ABT2J6R2</accession>
<dbReference type="Gene3D" id="3.40.50.12780">
    <property type="entry name" value="N-terminal domain of ligase-like"/>
    <property type="match status" value="1"/>
</dbReference>
<reference evidence="3 4" key="1">
    <citation type="submission" date="2021-02" db="EMBL/GenBank/DDBJ databases">
        <title>Actinophytocola xerophila sp. nov., isolated from soil of cotton cropping field.</title>
        <authorList>
            <person name="Huang R."/>
            <person name="Chen X."/>
            <person name="Ge X."/>
            <person name="Liu W."/>
        </authorList>
    </citation>
    <scope>NUCLEOTIDE SEQUENCE [LARGE SCALE GENOMIC DNA]</scope>
    <source>
        <strain evidence="3 4">S1-96</strain>
    </source>
</reference>
<dbReference type="PANTHER" id="PTHR43767:SF1">
    <property type="entry name" value="NONRIBOSOMAL PEPTIDE SYNTHASE PES1 (EUROFUNG)-RELATED"/>
    <property type="match status" value="1"/>
</dbReference>